<keyword evidence="11" id="KW-1185">Reference proteome</keyword>
<dbReference type="SUPFAM" id="SSF48452">
    <property type="entry name" value="TPR-like"/>
    <property type="match status" value="1"/>
</dbReference>
<keyword evidence="4" id="KW-0472">Membrane</keyword>
<dbReference type="Pfam" id="PF07980">
    <property type="entry name" value="SusD_RagB"/>
    <property type="match status" value="1"/>
</dbReference>
<accession>A0A4U9UYL7</accession>
<dbReference type="InterPro" id="IPR012944">
    <property type="entry name" value="SusD_RagB_dom"/>
</dbReference>
<sequence>MKRTILWSLVAAGSILLNSCNKWLDLQPQDGITRAEFWKTKEDVHAALIGIYSSLNSGPVEQQLFTWGELRADLVGLTSYASDDNRLVKNYNILSTNVIADWSAVYTAINNCNLLIDYAGQAKQADPTFTDAEYNTDLGEALAVRSFLYFYLVRTFRDIPLKLKGTSKDTDIVSVGQSNADEVLKQIEKDLLQALDWVPEYHVSSTVYNAINAGRVTRPAVRAMLADVYLWMEQYDKVEEQTAKILETGRYRLMGVALPEIFDGGTMETIWELSHKNSRENFMYNLAAIARRPYTANVEILNNEIFPSNEGTDIDLFDSRGEGMLYGVSGDIRKYGTESPSYYNFQLYRISDVMLMRAEALAELGRGTEALALLEDLRSNRKAIKATDPNIEATDLEGIILFVFAERARELTFEGKRWFDLLRLAKKDNYANINVLVDLVTKVVDANVRQSAMNKVRDVDSHYLPILETELFKDKQLKQNPFYLK</sequence>
<evidence type="ECO:0000313" key="8">
    <source>
        <dbReference type="EMBL" id="MEZ0452478.1"/>
    </source>
</evidence>
<dbReference type="KEGG" id="stha:NCTC11429_02137"/>
<dbReference type="GeneID" id="78462865"/>
<comment type="subcellular location">
    <subcellularLocation>
        <location evidence="1">Cell outer membrane</location>
    </subcellularLocation>
</comment>
<dbReference type="Pfam" id="PF14322">
    <property type="entry name" value="SusD-like_3"/>
    <property type="match status" value="1"/>
</dbReference>
<dbReference type="GO" id="GO:0009279">
    <property type="term" value="C:cell outer membrane"/>
    <property type="evidence" value="ECO:0007669"/>
    <property type="project" value="UniProtKB-SubCell"/>
</dbReference>
<dbReference type="RefSeq" id="WP_028071989.1">
    <property type="nucleotide sequence ID" value="NZ_CP158797.1"/>
</dbReference>
<evidence type="ECO:0000256" key="5">
    <source>
        <dbReference type="ARBA" id="ARBA00023237"/>
    </source>
</evidence>
<proteinExistence type="inferred from homology"/>
<evidence type="ECO:0000256" key="3">
    <source>
        <dbReference type="ARBA" id="ARBA00022729"/>
    </source>
</evidence>
<dbReference type="InterPro" id="IPR011990">
    <property type="entry name" value="TPR-like_helical_dom_sf"/>
</dbReference>
<dbReference type="Gene3D" id="1.25.40.390">
    <property type="match status" value="1"/>
</dbReference>
<evidence type="ECO:0000313" key="9">
    <source>
        <dbReference type="EMBL" id="VTR39165.1"/>
    </source>
</evidence>
<reference evidence="9 10" key="1">
    <citation type="submission" date="2019-05" db="EMBL/GenBank/DDBJ databases">
        <authorList>
            <consortium name="Pathogen Informatics"/>
        </authorList>
    </citation>
    <scope>NUCLEOTIDE SEQUENCE [LARGE SCALE GENOMIC DNA]</scope>
    <source>
        <strain evidence="9 10">NCTC11429</strain>
    </source>
</reference>
<dbReference type="Proteomes" id="UP001566204">
    <property type="component" value="Unassembled WGS sequence"/>
</dbReference>
<dbReference type="CDD" id="cd08977">
    <property type="entry name" value="SusD"/>
    <property type="match status" value="1"/>
</dbReference>
<feature type="domain" description="RagB/SusD" evidence="6">
    <location>
        <begin position="336"/>
        <end position="483"/>
    </location>
</feature>
<dbReference type="STRING" id="1123265.GCA_000686625_01005"/>
<evidence type="ECO:0000259" key="6">
    <source>
        <dbReference type="Pfam" id="PF07980"/>
    </source>
</evidence>
<name>A0A4U9UYL7_9SPHI</name>
<comment type="similarity">
    <text evidence="2">Belongs to the SusD family.</text>
</comment>
<evidence type="ECO:0000313" key="10">
    <source>
        <dbReference type="Proteomes" id="UP000308196"/>
    </source>
</evidence>
<keyword evidence="3" id="KW-0732">Signal</keyword>
<protein>
    <submittedName>
        <fullName evidence="8 9">SusD family</fullName>
    </submittedName>
</protein>
<dbReference type="Proteomes" id="UP000308196">
    <property type="component" value="Chromosome"/>
</dbReference>
<evidence type="ECO:0000256" key="4">
    <source>
        <dbReference type="ARBA" id="ARBA00023136"/>
    </source>
</evidence>
<evidence type="ECO:0000313" key="11">
    <source>
        <dbReference type="Proteomes" id="UP001566204"/>
    </source>
</evidence>
<evidence type="ECO:0000256" key="1">
    <source>
        <dbReference type="ARBA" id="ARBA00004442"/>
    </source>
</evidence>
<reference evidence="8 11" key="2">
    <citation type="submission" date="2024-06" db="EMBL/GenBank/DDBJ databases">
        <title>Soil Sphingobacterium thalpophilum.</title>
        <authorList>
            <person name="Yang J."/>
            <person name="Li J."/>
        </authorList>
    </citation>
    <scope>NUCLEOTIDE SEQUENCE [LARGE SCALE GENOMIC DNA]</scope>
    <source>
        <strain evidence="8 11">22g91tb</strain>
    </source>
</reference>
<organism evidence="9 10">
    <name type="scientific">Sphingobacterium thalpophilum</name>
    <dbReference type="NCBI Taxonomy" id="259"/>
    <lineage>
        <taxon>Bacteria</taxon>
        <taxon>Pseudomonadati</taxon>
        <taxon>Bacteroidota</taxon>
        <taxon>Sphingobacteriia</taxon>
        <taxon>Sphingobacteriales</taxon>
        <taxon>Sphingobacteriaceae</taxon>
        <taxon>Sphingobacterium</taxon>
    </lineage>
</organism>
<dbReference type="InterPro" id="IPR033985">
    <property type="entry name" value="SusD-like_N"/>
</dbReference>
<dbReference type="EMBL" id="LR590484">
    <property type="protein sequence ID" value="VTR39165.1"/>
    <property type="molecule type" value="Genomic_DNA"/>
</dbReference>
<dbReference type="EMBL" id="JBEOQB010000003">
    <property type="protein sequence ID" value="MEZ0452478.1"/>
    <property type="molecule type" value="Genomic_DNA"/>
</dbReference>
<gene>
    <name evidence="8" type="ORF">ABTW24_12800</name>
    <name evidence="9" type="ORF">NCTC11429_02137</name>
</gene>
<evidence type="ECO:0000256" key="2">
    <source>
        <dbReference type="ARBA" id="ARBA00006275"/>
    </source>
</evidence>
<dbReference type="AlphaFoldDB" id="A0A4U9UYL7"/>
<feature type="domain" description="SusD-like N-terminal" evidence="7">
    <location>
        <begin position="22"/>
        <end position="230"/>
    </location>
</feature>
<keyword evidence="5" id="KW-0998">Cell outer membrane</keyword>
<evidence type="ECO:0000259" key="7">
    <source>
        <dbReference type="Pfam" id="PF14322"/>
    </source>
</evidence>